<dbReference type="AlphaFoldDB" id="A0A4R3K4D7"/>
<proteinExistence type="predicted"/>
<evidence type="ECO:0000313" key="3">
    <source>
        <dbReference type="Proteomes" id="UP000295188"/>
    </source>
</evidence>
<organism evidence="2 3">
    <name type="scientific">Pectinatus cerevisiiphilus</name>
    <dbReference type="NCBI Taxonomy" id="86956"/>
    <lineage>
        <taxon>Bacteria</taxon>
        <taxon>Bacillati</taxon>
        <taxon>Bacillota</taxon>
        <taxon>Negativicutes</taxon>
        <taxon>Selenomonadales</taxon>
        <taxon>Selenomonadaceae</taxon>
        <taxon>Pectinatus</taxon>
    </lineage>
</organism>
<dbReference type="InterPro" id="IPR056095">
    <property type="entry name" value="DUF7678"/>
</dbReference>
<feature type="domain" description="DUF7678" evidence="1">
    <location>
        <begin position="1"/>
        <end position="70"/>
    </location>
</feature>
<dbReference type="EMBL" id="SMAA01000014">
    <property type="protein sequence ID" value="TCS77634.1"/>
    <property type="molecule type" value="Genomic_DNA"/>
</dbReference>
<dbReference type="RefSeq" id="WP_132550662.1">
    <property type="nucleotide sequence ID" value="NZ_SMAA01000014.1"/>
</dbReference>
<evidence type="ECO:0000259" key="1">
    <source>
        <dbReference type="Pfam" id="PF24726"/>
    </source>
</evidence>
<protein>
    <recommendedName>
        <fullName evidence="1">DUF7678 domain-containing protein</fullName>
    </recommendedName>
</protein>
<reference evidence="2 3" key="1">
    <citation type="submission" date="2019-03" db="EMBL/GenBank/DDBJ databases">
        <title>Genomic Encyclopedia of Type Strains, Phase IV (KMG-IV): sequencing the most valuable type-strain genomes for metagenomic binning, comparative biology and taxonomic classification.</title>
        <authorList>
            <person name="Goeker M."/>
        </authorList>
    </citation>
    <scope>NUCLEOTIDE SEQUENCE [LARGE SCALE GENOMIC DNA]</scope>
    <source>
        <strain evidence="2 3">DSM 20467</strain>
    </source>
</reference>
<accession>A0A4R3K4D7</accession>
<name>A0A4R3K4D7_9FIRM</name>
<dbReference type="Pfam" id="PF24726">
    <property type="entry name" value="DUF7678"/>
    <property type="match status" value="1"/>
</dbReference>
<keyword evidence="3" id="KW-1185">Reference proteome</keyword>
<evidence type="ECO:0000313" key="2">
    <source>
        <dbReference type="EMBL" id="TCS77634.1"/>
    </source>
</evidence>
<dbReference type="Proteomes" id="UP000295188">
    <property type="component" value="Unassembled WGS sequence"/>
</dbReference>
<sequence>MWTVGKIDGFDFEVKHFEEGSGFGIDEGRISRLFLSKAGRIYVSYERGWEVRPTGKRAKCAYEKLLKKFN</sequence>
<comment type="caution">
    <text evidence="2">The sequence shown here is derived from an EMBL/GenBank/DDBJ whole genome shotgun (WGS) entry which is preliminary data.</text>
</comment>
<dbReference type="OrthoDB" id="1669335at2"/>
<gene>
    <name evidence="2" type="ORF">EDC37_11435</name>
</gene>